<accession>A0A543ABJ8</accession>
<dbReference type="InterPro" id="IPR011050">
    <property type="entry name" value="Pectin_lyase_fold/virulence"/>
</dbReference>
<evidence type="ECO:0000313" key="3">
    <source>
        <dbReference type="Proteomes" id="UP000320209"/>
    </source>
</evidence>
<feature type="region of interest" description="Disordered" evidence="1">
    <location>
        <begin position="28"/>
        <end position="90"/>
    </location>
</feature>
<dbReference type="EMBL" id="VFOV01000001">
    <property type="protein sequence ID" value="TQL69974.1"/>
    <property type="molecule type" value="Genomic_DNA"/>
</dbReference>
<comment type="caution">
    <text evidence="2">The sequence shown here is derived from an EMBL/GenBank/DDBJ whole genome shotgun (WGS) entry which is preliminary data.</text>
</comment>
<feature type="compositionally biased region" description="Low complexity" evidence="1">
    <location>
        <begin position="37"/>
        <end position="71"/>
    </location>
</feature>
<reference evidence="2 3" key="1">
    <citation type="submission" date="2019-06" db="EMBL/GenBank/DDBJ databases">
        <title>Sequencing the genomes of 1000 actinobacteria strains.</title>
        <authorList>
            <person name="Klenk H.-P."/>
        </authorList>
    </citation>
    <scope>NUCLEOTIDE SEQUENCE [LARGE SCALE GENOMIC DNA]</scope>
    <source>
        <strain evidence="2 3">DSM 25218</strain>
    </source>
</reference>
<keyword evidence="3" id="KW-1185">Reference proteome</keyword>
<organism evidence="2 3">
    <name type="scientific">Nocardioides albertanoniae</name>
    <dbReference type="NCBI Taxonomy" id="1175486"/>
    <lineage>
        <taxon>Bacteria</taxon>
        <taxon>Bacillati</taxon>
        <taxon>Actinomycetota</taxon>
        <taxon>Actinomycetes</taxon>
        <taxon>Propionibacteriales</taxon>
        <taxon>Nocardioidaceae</taxon>
        <taxon>Nocardioides</taxon>
    </lineage>
</organism>
<gene>
    <name evidence="2" type="ORF">FB381_3897</name>
</gene>
<dbReference type="RefSeq" id="WP_141781785.1">
    <property type="nucleotide sequence ID" value="NZ_VFOV01000001.1"/>
</dbReference>
<sequence length="428" mass="45079">MLRTRSLLLLAVLILLLGLVLGWSLSRAGSDNDPKASTEPSAEPSTEPSTEPTREPTTSPGAPPQAEALAAPPGPSGLNWPDHTPAYDTPATKKIDKLSELNQALGDAKAGDVIEVAPQTWSGGDLVVSKGDDDWATNVLVRPPLGQRQSVVVDVDDRALVLDAPHVTVAGFQAREINIAERGDRSAFARIVMTDNSFIKASARGDVGDDHVLEDAGFYEIVAPEVRTDTGEDRMNISTYGTGEGGEVGEVVGLTVAGLWLEGSYRAHGSDAHTDTLQTFGAAGSPPPRDLTVLNSVLFASTNAAWQAGDGGVVGTWTIRNSLMVNCRNDDAGKVPDGYDCGGTNTFNTALDIDPDAKVVIRDTRMYGNVRHPELPLVLEDVCADNLAGGAESGPVEYKGGNTLGEQAVAAKCAHVDPKLPDLDTIWE</sequence>
<dbReference type="AlphaFoldDB" id="A0A543ABJ8"/>
<protein>
    <recommendedName>
        <fullName evidence="4">Parallel beta helix pectate lyase-like protein</fullName>
    </recommendedName>
</protein>
<evidence type="ECO:0000256" key="1">
    <source>
        <dbReference type="SAM" id="MobiDB-lite"/>
    </source>
</evidence>
<dbReference type="Gene3D" id="2.160.20.10">
    <property type="entry name" value="Single-stranded right-handed beta-helix, Pectin lyase-like"/>
    <property type="match status" value="1"/>
</dbReference>
<evidence type="ECO:0008006" key="4">
    <source>
        <dbReference type="Google" id="ProtNLM"/>
    </source>
</evidence>
<name>A0A543ABJ8_9ACTN</name>
<proteinExistence type="predicted"/>
<evidence type="ECO:0000313" key="2">
    <source>
        <dbReference type="EMBL" id="TQL69974.1"/>
    </source>
</evidence>
<dbReference type="Proteomes" id="UP000320209">
    <property type="component" value="Unassembled WGS sequence"/>
</dbReference>
<dbReference type="InterPro" id="IPR012334">
    <property type="entry name" value="Pectin_lyas_fold"/>
</dbReference>
<dbReference type="SUPFAM" id="SSF51126">
    <property type="entry name" value="Pectin lyase-like"/>
    <property type="match status" value="1"/>
</dbReference>